<evidence type="ECO:0000313" key="3">
    <source>
        <dbReference type="EMBL" id="CBJ32947.1"/>
    </source>
</evidence>
<gene>
    <name evidence="3" type="ORF">Esi_0395_0005</name>
</gene>
<feature type="compositionally biased region" description="Low complexity" evidence="1">
    <location>
        <begin position="464"/>
        <end position="473"/>
    </location>
</feature>
<feature type="compositionally biased region" description="Low complexity" evidence="1">
    <location>
        <begin position="193"/>
        <end position="203"/>
    </location>
</feature>
<dbReference type="PANTHER" id="PTHR40903">
    <property type="entry name" value="GLYCINE-RICH CELL WALL STRUCTURAL PROTEIN 1-LIKE"/>
    <property type="match status" value="1"/>
</dbReference>
<name>D7G065_ECTSI</name>
<feature type="region of interest" description="Disordered" evidence="1">
    <location>
        <begin position="175"/>
        <end position="216"/>
    </location>
</feature>
<dbReference type="Proteomes" id="UP000002630">
    <property type="component" value="Unassembled WGS sequence"/>
</dbReference>
<dbReference type="PANTHER" id="PTHR40903:SF1">
    <property type="entry name" value="HYPHALLY REGULATED CELL WALL PROTEIN 3"/>
    <property type="match status" value="1"/>
</dbReference>
<reference evidence="3 4" key="1">
    <citation type="journal article" date="2010" name="Nature">
        <title>The Ectocarpus genome and the independent evolution of multicellularity in brown algae.</title>
        <authorList>
            <person name="Cock J.M."/>
            <person name="Sterck L."/>
            <person name="Rouze P."/>
            <person name="Scornet D."/>
            <person name="Allen A.E."/>
            <person name="Amoutzias G."/>
            <person name="Anthouard V."/>
            <person name="Artiguenave F."/>
            <person name="Aury J.M."/>
            <person name="Badger J.H."/>
            <person name="Beszteri B."/>
            <person name="Billiau K."/>
            <person name="Bonnet E."/>
            <person name="Bothwell J.H."/>
            <person name="Bowler C."/>
            <person name="Boyen C."/>
            <person name="Brownlee C."/>
            <person name="Carrano C.J."/>
            <person name="Charrier B."/>
            <person name="Cho G.Y."/>
            <person name="Coelho S.M."/>
            <person name="Collen J."/>
            <person name="Corre E."/>
            <person name="Da Silva C."/>
            <person name="Delage L."/>
            <person name="Delaroque N."/>
            <person name="Dittami S.M."/>
            <person name="Doulbeau S."/>
            <person name="Elias M."/>
            <person name="Farnham G."/>
            <person name="Gachon C.M."/>
            <person name="Gschloessl B."/>
            <person name="Heesch S."/>
            <person name="Jabbari K."/>
            <person name="Jubin C."/>
            <person name="Kawai H."/>
            <person name="Kimura K."/>
            <person name="Kloareg B."/>
            <person name="Kupper F.C."/>
            <person name="Lang D."/>
            <person name="Le Bail A."/>
            <person name="Leblanc C."/>
            <person name="Lerouge P."/>
            <person name="Lohr M."/>
            <person name="Lopez P.J."/>
            <person name="Martens C."/>
            <person name="Maumus F."/>
            <person name="Michel G."/>
            <person name="Miranda-Saavedra D."/>
            <person name="Morales J."/>
            <person name="Moreau H."/>
            <person name="Motomura T."/>
            <person name="Nagasato C."/>
            <person name="Napoli C.A."/>
            <person name="Nelson D.R."/>
            <person name="Nyvall-Collen P."/>
            <person name="Peters A.F."/>
            <person name="Pommier C."/>
            <person name="Potin P."/>
            <person name="Poulain J."/>
            <person name="Quesneville H."/>
            <person name="Read B."/>
            <person name="Rensing S.A."/>
            <person name="Ritter A."/>
            <person name="Rousvoal S."/>
            <person name="Samanta M."/>
            <person name="Samson G."/>
            <person name="Schroeder D.C."/>
            <person name="Segurens B."/>
            <person name="Strittmatter M."/>
            <person name="Tonon T."/>
            <person name="Tregear J.W."/>
            <person name="Valentin K."/>
            <person name="von Dassow P."/>
            <person name="Yamagishi T."/>
            <person name="Van de Peer Y."/>
            <person name="Wincker P."/>
        </authorList>
    </citation>
    <scope>NUCLEOTIDE SEQUENCE [LARGE SCALE GENOMIC DNA]</scope>
    <source>
        <strain evidence="4">Ec32 / CCAP1310/4</strain>
    </source>
</reference>
<dbReference type="AlphaFoldDB" id="D7G065"/>
<protein>
    <recommendedName>
        <fullName evidence="2">SPIN90/Ldb17 leucine-rich domain-containing protein</fullName>
    </recommendedName>
</protein>
<feature type="compositionally biased region" description="Pro residues" evidence="1">
    <location>
        <begin position="513"/>
        <end position="528"/>
    </location>
</feature>
<feature type="region of interest" description="Disordered" evidence="1">
    <location>
        <begin position="331"/>
        <end position="542"/>
    </location>
</feature>
<sequence length="987" mass="99249">MYYYCNRATGEAQWENPAPQQTTSDRGPPPPYSPTLEAQQHGKSFAYNGNTSGAAAAAAAATAAGSPPPYSWGASQESPAATAAAIAMAGAGAEPRAAAPAAAPAPVAAAAAAAAGATRVVVSERPPSTEKEGSALRDALRRRQESFRRLEDVRAGARARLAALKAETEARRAAKSALKAKGDDGVKVPPAPSMDAPKAAAADDGGGGNVNPATGSSRIAIASRGSALPDSSAKLHDVDGFKALLRETVKVRSVKSFGSSGSSGSAAAAAAAAKLKDVEGFKALLRESAKARGVEDEEDEEGEEVQHGWDEVDLSGKGVRDEISAIMSLGTTAKNDNRDPTIGAAPALSAAATTREGGGPAGRTGQDRRASATEGGADVDGGITSASAASTAPPVGVSNDGGNDSGGGGGGGGGGDGKPQPRPSLSLDSLTEALGCAIDIAQVTDEEAGTESDSSAGGRESDLASSPQASPPSVVLRDEAARPPPARGQAAAAAPTGVGGAGARGRKRTPGTPADPPSGGPRTPPPPYQEGGGESAAAAAAAAAQGSPPAAAGAASSAITAAAAAVSAFFDADSLSDDPAAALSNASRRVSRLRELLGSVGEADAWSRLLSADGHLGCRRLAGLAFAGYSAAAAVAAAAAAAEPQASTAAAPAPAPGVDTRRCRLLCAGALECLAICGKISPGMWADLSKPDQSEENGGESNRLARLLSLCVALSGSHEAAAAAAARTGLNEHEYFFGKGSGGQGTGGEDERQEREPDLPAVGLTLIYEILTGVCKGRVEAFRCWSGMSNLVESLLGLIANQDREEGSYMGATRCLLAANHPFLRHRSPQATRAAADPATAVEVDGDNAAASAVLPALLDHLARHEVQGAVLHIFNEEGYPNGDAELARLCSVFCSDAFEKDRREDLFYVNDVKVMVDIILRELYNLPADDGLRADYLELLRSLLLLSGGTACSRGGGRGAGRGLVGWLVVVEMMHGGGLQTGSRDS</sequence>
<feature type="domain" description="SPIN90/Ldb17 leucine-rich" evidence="2">
    <location>
        <begin position="838"/>
        <end position="946"/>
    </location>
</feature>
<evidence type="ECO:0000313" key="4">
    <source>
        <dbReference type="Proteomes" id="UP000002630"/>
    </source>
</evidence>
<dbReference type="InterPro" id="IPR018556">
    <property type="entry name" value="SPIN90/Ldb17_LRD"/>
</dbReference>
<feature type="region of interest" description="Disordered" evidence="1">
    <location>
        <begin position="290"/>
        <end position="317"/>
    </location>
</feature>
<feature type="region of interest" description="Disordered" evidence="1">
    <location>
        <begin position="1"/>
        <end position="76"/>
    </location>
</feature>
<dbReference type="Pfam" id="PF09431">
    <property type="entry name" value="SPIN90_LRD"/>
    <property type="match status" value="1"/>
</dbReference>
<accession>D7G065</accession>
<feature type="compositionally biased region" description="Gly residues" evidence="1">
    <location>
        <begin position="403"/>
        <end position="417"/>
    </location>
</feature>
<feature type="compositionally biased region" description="Low complexity" evidence="1">
    <location>
        <begin position="46"/>
        <end position="65"/>
    </location>
</feature>
<organism evidence="3 4">
    <name type="scientific">Ectocarpus siliculosus</name>
    <name type="common">Brown alga</name>
    <name type="synonym">Conferva siliculosa</name>
    <dbReference type="NCBI Taxonomy" id="2880"/>
    <lineage>
        <taxon>Eukaryota</taxon>
        <taxon>Sar</taxon>
        <taxon>Stramenopiles</taxon>
        <taxon>Ochrophyta</taxon>
        <taxon>PX clade</taxon>
        <taxon>Phaeophyceae</taxon>
        <taxon>Ectocarpales</taxon>
        <taxon>Ectocarpaceae</taxon>
        <taxon>Ectocarpus</taxon>
    </lineage>
</organism>
<keyword evidence="4" id="KW-1185">Reference proteome</keyword>
<evidence type="ECO:0000256" key="1">
    <source>
        <dbReference type="SAM" id="MobiDB-lite"/>
    </source>
</evidence>
<dbReference type="InParanoid" id="D7G065"/>
<dbReference type="EMBL" id="FN649760">
    <property type="protein sequence ID" value="CBJ32947.1"/>
    <property type="molecule type" value="Genomic_DNA"/>
</dbReference>
<evidence type="ECO:0000259" key="2">
    <source>
        <dbReference type="Pfam" id="PF09431"/>
    </source>
</evidence>
<feature type="compositionally biased region" description="Low complexity" evidence="1">
    <location>
        <begin position="487"/>
        <end position="496"/>
    </location>
</feature>
<feature type="compositionally biased region" description="Low complexity" evidence="1">
    <location>
        <begin position="384"/>
        <end position="402"/>
    </location>
</feature>
<proteinExistence type="predicted"/>
<dbReference type="OrthoDB" id="445362at2759"/>